<evidence type="ECO:0000313" key="2">
    <source>
        <dbReference type="EMBL" id="MCW3474542.1"/>
    </source>
</evidence>
<keyword evidence="3" id="KW-1185">Reference proteome</keyword>
<evidence type="ECO:0000313" key="3">
    <source>
        <dbReference type="Proteomes" id="UP001165679"/>
    </source>
</evidence>
<dbReference type="SUPFAM" id="SSF51182">
    <property type="entry name" value="RmlC-like cupins"/>
    <property type="match status" value="1"/>
</dbReference>
<sequence>MPETIRIGGLELRFLHSKEDTGGSLDVFEMTVQPNARMPVPHYHESWDETVYGLAGVTTWRIDGQDVAVGPGQTVFIKRGVVHGFRNGTQEPGTCLCILSPGALGPAYFRDMAALLAAGAPDLAKMKETMLRYGLVPVPTA</sequence>
<dbReference type="InterPro" id="IPR013096">
    <property type="entry name" value="Cupin_2"/>
</dbReference>
<dbReference type="PANTHER" id="PTHR36440:SF1">
    <property type="entry name" value="PUTATIVE (AFU_ORTHOLOGUE AFUA_8G07350)-RELATED"/>
    <property type="match status" value="1"/>
</dbReference>
<dbReference type="AlphaFoldDB" id="A0AA42CH25"/>
<dbReference type="EMBL" id="JAPDNT010000004">
    <property type="protein sequence ID" value="MCW3474542.1"/>
    <property type="molecule type" value="Genomic_DNA"/>
</dbReference>
<dbReference type="InterPro" id="IPR053146">
    <property type="entry name" value="QDO-like"/>
</dbReference>
<reference evidence="2" key="2">
    <citation type="submission" date="2022-10" db="EMBL/GenBank/DDBJ databases">
        <authorList>
            <person name="Trinh H.N."/>
        </authorList>
    </citation>
    <scope>NUCLEOTIDE SEQUENCE</scope>
    <source>
        <strain evidence="2">RN2-1</strain>
    </source>
</reference>
<dbReference type="CDD" id="cd06979">
    <property type="entry name" value="cupin_RemF-like"/>
    <property type="match status" value="1"/>
</dbReference>
<dbReference type="Pfam" id="PF07883">
    <property type="entry name" value="Cupin_2"/>
    <property type="match status" value="1"/>
</dbReference>
<comment type="caution">
    <text evidence="2">The sequence shown here is derived from an EMBL/GenBank/DDBJ whole genome shotgun (WGS) entry which is preliminary data.</text>
</comment>
<proteinExistence type="predicted"/>
<evidence type="ECO:0000259" key="1">
    <source>
        <dbReference type="Pfam" id="PF07883"/>
    </source>
</evidence>
<dbReference type="RefSeq" id="WP_264713184.1">
    <property type="nucleotide sequence ID" value="NZ_JAPDNT010000004.1"/>
</dbReference>
<organism evidence="2 3">
    <name type="scientific">Limobrevibacterium gyesilva</name>
    <dbReference type="NCBI Taxonomy" id="2991712"/>
    <lineage>
        <taxon>Bacteria</taxon>
        <taxon>Pseudomonadati</taxon>
        <taxon>Pseudomonadota</taxon>
        <taxon>Alphaproteobacteria</taxon>
        <taxon>Acetobacterales</taxon>
        <taxon>Acetobacteraceae</taxon>
        <taxon>Limobrevibacterium</taxon>
    </lineage>
</organism>
<feature type="domain" description="Cupin type-2" evidence="1">
    <location>
        <begin position="29"/>
        <end position="98"/>
    </location>
</feature>
<reference evidence="2" key="1">
    <citation type="submission" date="2022-09" db="EMBL/GenBank/DDBJ databases">
        <title>Rhodovastum sp. nov. RN2-1 isolated from soil in Seongnam, South Korea.</title>
        <authorList>
            <person name="Le N.T."/>
        </authorList>
    </citation>
    <scope>NUCLEOTIDE SEQUENCE</scope>
    <source>
        <strain evidence="2">RN2-1</strain>
    </source>
</reference>
<dbReference type="Proteomes" id="UP001165679">
    <property type="component" value="Unassembled WGS sequence"/>
</dbReference>
<dbReference type="InterPro" id="IPR014710">
    <property type="entry name" value="RmlC-like_jellyroll"/>
</dbReference>
<name>A0AA42CH25_9PROT</name>
<dbReference type="PANTHER" id="PTHR36440">
    <property type="entry name" value="PUTATIVE (AFU_ORTHOLOGUE AFUA_8G07350)-RELATED"/>
    <property type="match status" value="1"/>
</dbReference>
<dbReference type="InterPro" id="IPR011051">
    <property type="entry name" value="RmlC_Cupin_sf"/>
</dbReference>
<protein>
    <submittedName>
        <fullName evidence="2">Cupin domain-containing protein</fullName>
    </submittedName>
</protein>
<gene>
    <name evidence="2" type="ORF">OL599_08085</name>
</gene>
<accession>A0AA42CH25</accession>
<dbReference type="Gene3D" id="2.60.120.10">
    <property type="entry name" value="Jelly Rolls"/>
    <property type="match status" value="1"/>
</dbReference>